<evidence type="ECO:0000313" key="6">
    <source>
        <dbReference type="Proteomes" id="UP000053411"/>
    </source>
</evidence>
<keyword evidence="1 3" id="KW-0210">Decarboxylase</keyword>
<evidence type="ECO:0000256" key="1">
    <source>
        <dbReference type="ARBA" id="ARBA00022793"/>
    </source>
</evidence>
<dbReference type="RefSeq" id="XP_016627036.1">
    <property type="nucleotide sequence ID" value="XM_016781878.1"/>
</dbReference>
<evidence type="ECO:0000259" key="4">
    <source>
        <dbReference type="Pfam" id="PF04909"/>
    </source>
</evidence>
<proteinExistence type="inferred from homology"/>
<dbReference type="OrthoDB" id="432010at2759"/>
<name>A0A0D2K991_9EURO</name>
<evidence type="ECO:0000256" key="2">
    <source>
        <dbReference type="ARBA" id="ARBA00023239"/>
    </source>
</evidence>
<dbReference type="InterPro" id="IPR032466">
    <property type="entry name" value="Metal_Hydrolase"/>
</dbReference>
<protein>
    <recommendedName>
        <fullName evidence="4">Amidohydrolase-related domain-containing protein</fullName>
    </recommendedName>
</protein>
<dbReference type="Gene3D" id="3.20.20.140">
    <property type="entry name" value="Metal-dependent hydrolases"/>
    <property type="match status" value="1"/>
</dbReference>
<feature type="domain" description="Amidohydrolase-related" evidence="4">
    <location>
        <begin position="60"/>
        <end position="326"/>
    </location>
</feature>
<dbReference type="GO" id="GO:0019748">
    <property type="term" value="P:secondary metabolic process"/>
    <property type="evidence" value="ECO:0007669"/>
    <property type="project" value="TreeGrafter"/>
</dbReference>
<organism evidence="5 6">
    <name type="scientific">Fonsecaea multimorphosa CBS 102226</name>
    <dbReference type="NCBI Taxonomy" id="1442371"/>
    <lineage>
        <taxon>Eukaryota</taxon>
        <taxon>Fungi</taxon>
        <taxon>Dikarya</taxon>
        <taxon>Ascomycota</taxon>
        <taxon>Pezizomycotina</taxon>
        <taxon>Eurotiomycetes</taxon>
        <taxon>Chaetothyriomycetidae</taxon>
        <taxon>Chaetothyriales</taxon>
        <taxon>Herpotrichiellaceae</taxon>
        <taxon>Fonsecaea</taxon>
    </lineage>
</organism>
<dbReference type="GO" id="GO:0016831">
    <property type="term" value="F:carboxy-lyase activity"/>
    <property type="evidence" value="ECO:0007669"/>
    <property type="project" value="UniProtKB-KW"/>
</dbReference>
<dbReference type="EMBL" id="KN848099">
    <property type="protein sequence ID" value="KIX92913.1"/>
    <property type="molecule type" value="Genomic_DNA"/>
</dbReference>
<dbReference type="GO" id="GO:0005829">
    <property type="term" value="C:cytosol"/>
    <property type="evidence" value="ECO:0007669"/>
    <property type="project" value="TreeGrafter"/>
</dbReference>
<dbReference type="PANTHER" id="PTHR21240:SF30">
    <property type="entry name" value="AMIDOHYDROLASE-RELATED DOMAIN-CONTAINING PROTEIN-RELATED"/>
    <property type="match status" value="1"/>
</dbReference>
<keyword evidence="6" id="KW-1185">Reference proteome</keyword>
<dbReference type="GeneID" id="27717135"/>
<dbReference type="InterPro" id="IPR006680">
    <property type="entry name" value="Amidohydro-rel"/>
</dbReference>
<dbReference type="STRING" id="1442371.A0A0D2K991"/>
<dbReference type="InterPro" id="IPR032465">
    <property type="entry name" value="ACMSD"/>
</dbReference>
<reference evidence="5 6" key="1">
    <citation type="submission" date="2015-01" db="EMBL/GenBank/DDBJ databases">
        <title>The Genome Sequence of Fonsecaea multimorphosa CBS 102226.</title>
        <authorList>
            <consortium name="The Broad Institute Genomics Platform"/>
            <person name="Cuomo C."/>
            <person name="de Hoog S."/>
            <person name="Gorbushina A."/>
            <person name="Stielow B."/>
            <person name="Teixiera M."/>
            <person name="Abouelleil A."/>
            <person name="Chapman S.B."/>
            <person name="Priest M."/>
            <person name="Young S.K."/>
            <person name="Wortman J."/>
            <person name="Nusbaum C."/>
            <person name="Birren B."/>
        </authorList>
    </citation>
    <scope>NUCLEOTIDE SEQUENCE [LARGE SCALE GENOMIC DNA]</scope>
    <source>
        <strain evidence="5 6">CBS 102226</strain>
    </source>
</reference>
<evidence type="ECO:0000313" key="5">
    <source>
        <dbReference type="EMBL" id="KIX92913.1"/>
    </source>
</evidence>
<accession>A0A0D2K991</accession>
<dbReference type="GO" id="GO:0016787">
    <property type="term" value="F:hydrolase activity"/>
    <property type="evidence" value="ECO:0007669"/>
    <property type="project" value="InterPro"/>
</dbReference>
<comment type="similarity">
    <text evidence="3">Belongs to the metallo-dependent hydrolases superfamily.</text>
</comment>
<keyword evidence="2 3" id="KW-0456">Lyase</keyword>
<evidence type="ECO:0000256" key="3">
    <source>
        <dbReference type="RuleBase" id="RU366045"/>
    </source>
</evidence>
<dbReference type="Proteomes" id="UP000053411">
    <property type="component" value="Unassembled WGS sequence"/>
</dbReference>
<dbReference type="SUPFAM" id="SSF51556">
    <property type="entry name" value="Metallo-dependent hydrolases"/>
    <property type="match status" value="1"/>
</dbReference>
<dbReference type="Pfam" id="PF04909">
    <property type="entry name" value="Amidohydro_2"/>
    <property type="match status" value="1"/>
</dbReference>
<sequence length="358" mass="40378">MRGKIIFEEHIAMPDDDKDGFPACRNVDSLREALLDLHDARLKEMNANGVELAIISQNTPGPQGLTDPKESAAYAKRANDYLANVVDRAPCRFAALAAIPMHDPEDAVAEVTRCINELGMVGVNLNDGQQYVNQATGRISEYFYDDPRYDVFWATVEKLDVPVYLHPRAPLPDDIQRLYATRPWLLGPTYSFIRDTSFHVLAICTSGVFDRFPGVKLAVGHFGEGILAYLSRLDYWLEKRDRGRGLRSQKTVRQYLESNVFITSAGHFSTPVLLHAMSEIGIDRLLFSVDTPYANITEASEWIDTLPISHGDVEKFGRTNALKLFPRLATRLRSDEVAKEQRDRQRVLFTVNAGFEQD</sequence>
<dbReference type="AlphaFoldDB" id="A0A0D2K991"/>
<dbReference type="VEuPathDB" id="FungiDB:Z520_11389"/>
<gene>
    <name evidence="5" type="ORF">Z520_11389</name>
</gene>
<dbReference type="PANTHER" id="PTHR21240">
    <property type="entry name" value="2-AMINO-3-CARBOXYLMUCONATE-6-SEMIALDEHYDE DECARBOXYLASE"/>
    <property type="match status" value="1"/>
</dbReference>